<dbReference type="PANTHER" id="PTHR47354">
    <property type="entry name" value="NADH OXIDOREDUCTASE HCR"/>
    <property type="match status" value="1"/>
</dbReference>
<dbReference type="GO" id="GO:0051537">
    <property type="term" value="F:2 iron, 2 sulfur cluster binding"/>
    <property type="evidence" value="ECO:0007669"/>
    <property type="project" value="UniProtKB-KW"/>
</dbReference>
<proteinExistence type="predicted"/>
<dbReference type="Pfam" id="PF00175">
    <property type="entry name" value="NAD_binding_1"/>
    <property type="match status" value="1"/>
</dbReference>
<keyword evidence="11" id="KW-1185">Reference proteome</keyword>
<keyword evidence="4" id="KW-0479">Metal-binding</keyword>
<evidence type="ECO:0000313" key="10">
    <source>
        <dbReference type="EMBL" id="MDA0166808.1"/>
    </source>
</evidence>
<dbReference type="PRINTS" id="PR00409">
    <property type="entry name" value="PHDIOXRDTASE"/>
</dbReference>
<dbReference type="PROSITE" id="PS51384">
    <property type="entry name" value="FAD_FR"/>
    <property type="match status" value="1"/>
</dbReference>
<dbReference type="EMBL" id="JAPDOD010000077">
    <property type="protein sequence ID" value="MDA0166808.1"/>
    <property type="molecule type" value="Genomic_DNA"/>
</dbReference>
<dbReference type="SUPFAM" id="SSF54292">
    <property type="entry name" value="2Fe-2S ferredoxin-like"/>
    <property type="match status" value="1"/>
</dbReference>
<evidence type="ECO:0000256" key="5">
    <source>
        <dbReference type="ARBA" id="ARBA00022827"/>
    </source>
</evidence>
<reference evidence="10" key="1">
    <citation type="submission" date="2022-10" db="EMBL/GenBank/DDBJ databases">
        <title>The WGS of Solirubrobacter ginsenosidimutans DSM 21036.</title>
        <authorList>
            <person name="Jiang Z."/>
        </authorList>
    </citation>
    <scope>NUCLEOTIDE SEQUENCE</scope>
    <source>
        <strain evidence="10">DSM 21036</strain>
    </source>
</reference>
<evidence type="ECO:0000256" key="6">
    <source>
        <dbReference type="ARBA" id="ARBA00023002"/>
    </source>
</evidence>
<keyword evidence="7" id="KW-0408">Iron</keyword>
<accession>A0A9X3N8J1</accession>
<dbReference type="Gene3D" id="3.40.50.80">
    <property type="entry name" value="Nucleotide-binding domain of ferredoxin-NADP reductase (FNR) module"/>
    <property type="match status" value="1"/>
</dbReference>
<dbReference type="InterPro" id="IPR001433">
    <property type="entry name" value="OxRdtase_FAD/NAD-bd"/>
</dbReference>
<dbReference type="GO" id="GO:0046872">
    <property type="term" value="F:metal ion binding"/>
    <property type="evidence" value="ECO:0007669"/>
    <property type="project" value="UniProtKB-KW"/>
</dbReference>
<feature type="domain" description="FAD-binding FR-type" evidence="9">
    <location>
        <begin position="21"/>
        <end position="124"/>
    </location>
</feature>
<evidence type="ECO:0000313" key="11">
    <source>
        <dbReference type="Proteomes" id="UP001149140"/>
    </source>
</evidence>
<dbReference type="InterPro" id="IPR017927">
    <property type="entry name" value="FAD-bd_FR_type"/>
</dbReference>
<dbReference type="Pfam" id="PF00970">
    <property type="entry name" value="FAD_binding_6"/>
    <property type="match status" value="1"/>
</dbReference>
<dbReference type="SUPFAM" id="SSF63380">
    <property type="entry name" value="Riboflavin synthase domain-like"/>
    <property type="match status" value="1"/>
</dbReference>
<dbReference type="SUPFAM" id="SSF52343">
    <property type="entry name" value="Ferredoxin reductase-like, C-terminal NADP-linked domain"/>
    <property type="match status" value="1"/>
</dbReference>
<dbReference type="InterPro" id="IPR036010">
    <property type="entry name" value="2Fe-2S_ferredoxin-like_sf"/>
</dbReference>
<keyword evidence="2" id="KW-0285">Flavoprotein</keyword>
<dbReference type="Pfam" id="PF00111">
    <property type="entry name" value="Fer2"/>
    <property type="match status" value="1"/>
</dbReference>
<evidence type="ECO:0000256" key="4">
    <source>
        <dbReference type="ARBA" id="ARBA00022723"/>
    </source>
</evidence>
<keyword evidence="3" id="KW-0001">2Fe-2S</keyword>
<dbReference type="InterPro" id="IPR012675">
    <property type="entry name" value="Beta-grasp_dom_sf"/>
</dbReference>
<evidence type="ECO:0000256" key="2">
    <source>
        <dbReference type="ARBA" id="ARBA00022630"/>
    </source>
</evidence>
<dbReference type="InterPro" id="IPR017938">
    <property type="entry name" value="Riboflavin_synthase-like_b-brl"/>
</dbReference>
<evidence type="ECO:0000256" key="3">
    <source>
        <dbReference type="ARBA" id="ARBA00022714"/>
    </source>
</evidence>
<comment type="cofactor">
    <cofactor evidence="1">
        <name>FAD</name>
        <dbReference type="ChEBI" id="CHEBI:57692"/>
    </cofactor>
</comment>
<dbReference type="InterPro" id="IPR039261">
    <property type="entry name" value="FNR_nucleotide-bd"/>
</dbReference>
<protein>
    <submittedName>
        <fullName evidence="10">Ferredoxin reductase</fullName>
    </submittedName>
</protein>
<dbReference type="Proteomes" id="UP001149140">
    <property type="component" value="Unassembled WGS sequence"/>
</dbReference>
<organism evidence="10 11">
    <name type="scientific">Solirubrobacter ginsenosidimutans</name>
    <dbReference type="NCBI Taxonomy" id="490573"/>
    <lineage>
        <taxon>Bacteria</taxon>
        <taxon>Bacillati</taxon>
        <taxon>Actinomycetota</taxon>
        <taxon>Thermoleophilia</taxon>
        <taxon>Solirubrobacterales</taxon>
        <taxon>Solirubrobacteraceae</taxon>
        <taxon>Solirubrobacter</taxon>
    </lineage>
</organism>
<evidence type="ECO:0000256" key="8">
    <source>
        <dbReference type="ARBA" id="ARBA00023014"/>
    </source>
</evidence>
<dbReference type="Gene3D" id="2.40.30.10">
    <property type="entry name" value="Translation factors"/>
    <property type="match status" value="1"/>
</dbReference>
<evidence type="ECO:0000256" key="1">
    <source>
        <dbReference type="ARBA" id="ARBA00001974"/>
    </source>
</evidence>
<dbReference type="Gene3D" id="3.10.20.30">
    <property type="match status" value="1"/>
</dbReference>
<sequence length="342" mass="37207">MLFTPLLPDDYLELINPLWSSRELRGRIESIERETADSVTVVIRPGWVWEGHKPGQYLRVGVVVDGVHHWRAYSLTSDPGRPDGFISITPKLLATGKVSPYLVRTARPGTIVRLGGVEGDFTLPDPPPRSLLFVSAGSGITPIMGMLRDLDRRDSLNDVMHVHSARTVDDIVFGAQLRALADRRAGYRPHLQLTAAAGRFSPTDLETVCPDWRERDTFASGPGAMLDALSEHWKRAGVRAKLRMERFQPVIDGHAAGAGGTIMFSRSRARTSSNGAVPILVAGERAGLELAYGCRMGICRTCVGCLASGRVRDLRTGKVSGQPGEIVRTCINAPEGPVEIAL</sequence>
<evidence type="ECO:0000259" key="9">
    <source>
        <dbReference type="PROSITE" id="PS51384"/>
    </source>
</evidence>
<dbReference type="GO" id="GO:0016491">
    <property type="term" value="F:oxidoreductase activity"/>
    <property type="evidence" value="ECO:0007669"/>
    <property type="project" value="UniProtKB-KW"/>
</dbReference>
<dbReference type="InterPro" id="IPR050415">
    <property type="entry name" value="MRET"/>
</dbReference>
<dbReference type="CDD" id="cd06216">
    <property type="entry name" value="FNR_iron_sulfur_binding_2"/>
    <property type="match status" value="1"/>
</dbReference>
<gene>
    <name evidence="10" type="ORF">OM076_41490</name>
</gene>
<keyword evidence="6" id="KW-0560">Oxidoreductase</keyword>
<dbReference type="InterPro" id="IPR008333">
    <property type="entry name" value="Cbr1-like_FAD-bd_dom"/>
</dbReference>
<dbReference type="AlphaFoldDB" id="A0A9X3N8J1"/>
<dbReference type="PANTHER" id="PTHR47354:SF6">
    <property type="entry name" value="NADH OXIDOREDUCTASE HCR"/>
    <property type="match status" value="1"/>
</dbReference>
<dbReference type="CDD" id="cd00207">
    <property type="entry name" value="fer2"/>
    <property type="match status" value="1"/>
</dbReference>
<dbReference type="InterPro" id="IPR001041">
    <property type="entry name" value="2Fe-2S_ferredoxin-type"/>
</dbReference>
<evidence type="ECO:0000256" key="7">
    <source>
        <dbReference type="ARBA" id="ARBA00023004"/>
    </source>
</evidence>
<comment type="caution">
    <text evidence="10">The sequence shown here is derived from an EMBL/GenBank/DDBJ whole genome shotgun (WGS) entry which is preliminary data.</text>
</comment>
<name>A0A9X3N8J1_9ACTN</name>
<keyword evidence="8" id="KW-0411">Iron-sulfur</keyword>
<keyword evidence="5" id="KW-0274">FAD</keyword>